<keyword evidence="4" id="KW-1185">Reference proteome</keyword>
<evidence type="ECO:0000256" key="2">
    <source>
        <dbReference type="SAM" id="Phobius"/>
    </source>
</evidence>
<sequence length="82" mass="8259">TSAVPVDVSVAFNSTSLFSSSPPSSKSSGLGGCPSVGSSTSVDTVVVDDFLVGMISGRLVVVMLFCTAACLCCSLTARYVTE</sequence>
<name>A0AAV5UZA1_9BILA</name>
<feature type="compositionally biased region" description="Low complexity" evidence="1">
    <location>
        <begin position="15"/>
        <end position="28"/>
    </location>
</feature>
<evidence type="ECO:0000313" key="4">
    <source>
        <dbReference type="Proteomes" id="UP001432322"/>
    </source>
</evidence>
<dbReference type="AlphaFoldDB" id="A0AAV5UZA1"/>
<evidence type="ECO:0000313" key="3">
    <source>
        <dbReference type="EMBL" id="GMT12108.1"/>
    </source>
</evidence>
<accession>A0AAV5UZA1</accession>
<keyword evidence="2" id="KW-1133">Transmembrane helix</keyword>
<reference evidence="3" key="1">
    <citation type="submission" date="2023-10" db="EMBL/GenBank/DDBJ databases">
        <title>Genome assembly of Pristionchus species.</title>
        <authorList>
            <person name="Yoshida K."/>
            <person name="Sommer R.J."/>
        </authorList>
    </citation>
    <scope>NUCLEOTIDE SEQUENCE</scope>
    <source>
        <strain evidence="3">RS5133</strain>
    </source>
</reference>
<proteinExistence type="predicted"/>
<feature type="transmembrane region" description="Helical" evidence="2">
    <location>
        <begin position="59"/>
        <end position="80"/>
    </location>
</feature>
<feature type="non-terminal residue" evidence="3">
    <location>
        <position position="1"/>
    </location>
</feature>
<dbReference type="EMBL" id="BTSY01000001">
    <property type="protein sequence ID" value="GMT12108.1"/>
    <property type="molecule type" value="Genomic_DNA"/>
</dbReference>
<organism evidence="3 4">
    <name type="scientific">Pristionchus fissidentatus</name>
    <dbReference type="NCBI Taxonomy" id="1538716"/>
    <lineage>
        <taxon>Eukaryota</taxon>
        <taxon>Metazoa</taxon>
        <taxon>Ecdysozoa</taxon>
        <taxon>Nematoda</taxon>
        <taxon>Chromadorea</taxon>
        <taxon>Rhabditida</taxon>
        <taxon>Rhabditina</taxon>
        <taxon>Diplogasteromorpha</taxon>
        <taxon>Diplogasteroidea</taxon>
        <taxon>Neodiplogasteridae</taxon>
        <taxon>Pristionchus</taxon>
    </lineage>
</organism>
<comment type="caution">
    <text evidence="3">The sequence shown here is derived from an EMBL/GenBank/DDBJ whole genome shotgun (WGS) entry which is preliminary data.</text>
</comment>
<evidence type="ECO:0000256" key="1">
    <source>
        <dbReference type="SAM" id="MobiDB-lite"/>
    </source>
</evidence>
<dbReference type="Proteomes" id="UP001432322">
    <property type="component" value="Unassembled WGS sequence"/>
</dbReference>
<keyword evidence="2" id="KW-0812">Transmembrane</keyword>
<feature type="non-terminal residue" evidence="3">
    <location>
        <position position="82"/>
    </location>
</feature>
<gene>
    <name evidence="3" type="ORF">PFISCL1PPCAC_3405</name>
</gene>
<feature type="region of interest" description="Disordered" evidence="1">
    <location>
        <begin position="15"/>
        <end position="38"/>
    </location>
</feature>
<protein>
    <submittedName>
        <fullName evidence="3">Uncharacterized protein</fullName>
    </submittedName>
</protein>
<keyword evidence="2" id="KW-0472">Membrane</keyword>